<dbReference type="OrthoDB" id="5592879at2759"/>
<proteinExistence type="predicted"/>
<feature type="region of interest" description="Disordered" evidence="2">
    <location>
        <begin position="378"/>
        <end position="421"/>
    </location>
</feature>
<feature type="region of interest" description="Disordered" evidence="2">
    <location>
        <begin position="156"/>
        <end position="193"/>
    </location>
</feature>
<feature type="compositionally biased region" description="Polar residues" evidence="2">
    <location>
        <begin position="378"/>
        <end position="393"/>
    </location>
</feature>
<evidence type="ECO:0000256" key="1">
    <source>
        <dbReference type="SAM" id="Coils"/>
    </source>
</evidence>
<dbReference type="InterPro" id="IPR040850">
    <property type="entry name" value="Knl1_RWD_C"/>
</dbReference>
<feature type="compositionally biased region" description="Polar residues" evidence="2">
    <location>
        <begin position="156"/>
        <end position="169"/>
    </location>
</feature>
<feature type="compositionally biased region" description="Polar residues" evidence="2">
    <location>
        <begin position="70"/>
        <end position="89"/>
    </location>
</feature>
<dbReference type="PANTHER" id="PTHR28260">
    <property type="entry name" value="SPINDLE POLE BODY COMPONENT SPC105"/>
    <property type="match status" value="1"/>
</dbReference>
<name>G7E8S5_MIXOS</name>
<dbReference type="EMBL" id="BABT02000220">
    <property type="protein sequence ID" value="GAA99543.1"/>
    <property type="molecule type" value="Genomic_DNA"/>
</dbReference>
<feature type="compositionally biased region" description="Polar residues" evidence="2">
    <location>
        <begin position="528"/>
        <end position="589"/>
    </location>
</feature>
<evidence type="ECO:0000313" key="5">
    <source>
        <dbReference type="Proteomes" id="UP000009131"/>
    </source>
</evidence>
<feature type="region of interest" description="Disordered" evidence="2">
    <location>
        <begin position="497"/>
        <end position="632"/>
    </location>
</feature>
<dbReference type="Pfam" id="PF08317">
    <property type="entry name" value="Spc7"/>
    <property type="match status" value="1"/>
</dbReference>
<dbReference type="Proteomes" id="UP000009131">
    <property type="component" value="Unassembled WGS sequence"/>
</dbReference>
<reference evidence="4 5" key="2">
    <citation type="journal article" date="2012" name="Open Biol.">
        <title>Characteristics of nucleosomes and linker DNA regions on the genome of the basidiomycete Mixia osmundae revealed by mono- and dinucleosome mapping.</title>
        <authorList>
            <person name="Nishida H."/>
            <person name="Kondo S."/>
            <person name="Matsumoto T."/>
            <person name="Suzuki Y."/>
            <person name="Yoshikawa H."/>
            <person name="Taylor T.D."/>
            <person name="Sugiyama J."/>
        </authorList>
    </citation>
    <scope>NUCLEOTIDE SEQUENCE [LARGE SCALE GENOMIC DNA]</scope>
    <source>
        <strain evidence="5">CBS 9802 / IAM 14324 / JCM 22182 / KY 12970</strain>
    </source>
</reference>
<dbReference type="AlphaFoldDB" id="G7E8S5"/>
<sequence>MPSSSSSRPRASMPAFAQPEAREEQQKENHRPHGSGTSKKRAKSLGGGPSPNKAARKSVIPGRSILKPRPSSNTGQYDEDLTSSYNPRMFSKSSNVISYAEMQRQADQERLQRNAQLAVANAQQAKGMSLARRVSFAANADIRTIEANSDMSLASTASVASPPHTQSASAAPISRDAESESEASMDISNGSDLPALNARLNARRPSEIYSSASATATPSRKYQIPENLRPTAAPYVSAIPPRPTFGSANVFALDTSIDMSMASAEGNLMDESMIMPDENMTAAFDATTHNRATRLTTSTPTANVLNRLAQSQAPAPSPGDQEQDMSLATATDDTSVSHNSATSGEVSMDLADDHQTAAFDYHMRNRLGTDYQAPIADVSTSTAGRSSRHSQINVAVHEDSDRTVEMSMSSSHAPSPLPSAQNRGAASLAFLDDADETQAYADLSDAESTADMELTTAYGRIRNRESLLPRPARPSLAIGARPTSTEVQHRIFQQHQARASLASSPRRTIQKTGITPLPSPRRVASPLKTISTPRASLTPLRASQSASTPVAAQATLAVNQTPTPMRVPQQGNQLQRTPSRSQDVFSAPSSAIRPLGYARTTPTKASAAPVEARRQSQVTMPPASPSRRRSMAGDVDLVSASETVPVDVQEEQQPVLTVDDFFEITGVQFMSDMIVPASRKSAASPNRPRESFGSSLLAEQIKAAASSVFFLDTYKHMVMKLGEQLKENRAAREEIDEVIELSQPRIFSEWLRADDDKRAAIESELKLVKTWCRLDVRSDWYSFRTQLFLQVCDSLQINLAQLRQDQAQVASWGANVTELLPDLRSEYGRLKEELVREQARQRELDASDKDELHSLHLAIAEQGAALEEIQKDHAEVQGQLERLESKSADIDAEMSHMESTIAKSTSYCDRVRRFTQTEVRRLKDDYEALERITGCKIVGLRSGQIKLCLCDELQVTLDISSKGVIKRKHVYWLRAPLQEEQYKRAQTSDALQDRPDQLLAATRFLFDRLRLAIEADTETRPYALIRQIVLMWTAARRLIEELRLLQSRFPIKVMALKKPSRGNAPYLRTTTTVFSQQNPAGPASLRVAFEMTGEEITTGDADHAVESISTTVDAVFGSVDSVKELQYRVLERVTSGGSRALLEACMELE</sequence>
<feature type="region of interest" description="Disordered" evidence="2">
    <location>
        <begin position="1"/>
        <end position="89"/>
    </location>
</feature>
<feature type="compositionally biased region" description="Polar residues" evidence="2">
    <location>
        <begin position="497"/>
        <end position="513"/>
    </location>
</feature>
<evidence type="ECO:0000259" key="3">
    <source>
        <dbReference type="SMART" id="SM00787"/>
    </source>
</evidence>
<feature type="coiled-coil region" evidence="1">
    <location>
        <begin position="866"/>
        <end position="932"/>
    </location>
</feature>
<dbReference type="InterPro" id="IPR013253">
    <property type="entry name" value="Spc7_domain"/>
</dbReference>
<dbReference type="FunCoup" id="G7E8S5">
    <property type="interactions" value="50"/>
</dbReference>
<feature type="region of interest" description="Disordered" evidence="2">
    <location>
        <begin position="465"/>
        <end position="485"/>
    </location>
</feature>
<dbReference type="GO" id="GO:0007094">
    <property type="term" value="P:mitotic spindle assembly checkpoint signaling"/>
    <property type="evidence" value="ECO:0007669"/>
    <property type="project" value="TreeGrafter"/>
</dbReference>
<feature type="region of interest" description="Disordered" evidence="2">
    <location>
        <begin position="311"/>
        <end position="347"/>
    </location>
</feature>
<reference evidence="4 5" key="1">
    <citation type="journal article" date="2011" name="J. Gen. Appl. Microbiol.">
        <title>Draft genome sequencing of the enigmatic basidiomycete Mixia osmundae.</title>
        <authorList>
            <person name="Nishida H."/>
            <person name="Nagatsuka Y."/>
            <person name="Sugiyama J."/>
        </authorList>
    </citation>
    <scope>NUCLEOTIDE SEQUENCE [LARGE SCALE GENOMIC DNA]</scope>
    <source>
        <strain evidence="5">CBS 9802 / IAM 14324 / JCM 22182 / KY 12970</strain>
    </source>
</reference>
<dbReference type="HOGENOM" id="CLU_276817_0_0_1"/>
<dbReference type="SMART" id="SM00787">
    <property type="entry name" value="Spc7"/>
    <property type="match status" value="1"/>
</dbReference>
<keyword evidence="1" id="KW-0175">Coiled coil</keyword>
<dbReference type="Pfam" id="PF18210">
    <property type="entry name" value="Knl1_RWD_C"/>
    <property type="match status" value="1"/>
</dbReference>
<gene>
    <name evidence="4" type="primary">Mo06244</name>
    <name evidence="4" type="ORF">E5Q_06244</name>
</gene>
<accession>G7E8S5</accession>
<protein>
    <recommendedName>
        <fullName evidence="3">Spc7 kinetochore protein domain-containing protein</fullName>
    </recommendedName>
</protein>
<feature type="compositionally biased region" description="Basic residues" evidence="2">
    <location>
        <begin position="32"/>
        <end position="43"/>
    </location>
</feature>
<feature type="compositionally biased region" description="Basic and acidic residues" evidence="2">
    <location>
        <begin position="20"/>
        <end position="31"/>
    </location>
</feature>
<dbReference type="InParanoid" id="G7E8S5"/>
<comment type="caution">
    <text evidence="4">The sequence shown here is derived from an EMBL/GenBank/DDBJ whole genome shotgun (WGS) entry which is preliminary data.</text>
</comment>
<evidence type="ECO:0000256" key="2">
    <source>
        <dbReference type="SAM" id="MobiDB-lite"/>
    </source>
</evidence>
<dbReference type="GO" id="GO:0034501">
    <property type="term" value="P:protein localization to kinetochore"/>
    <property type="evidence" value="ECO:0007669"/>
    <property type="project" value="TreeGrafter"/>
</dbReference>
<evidence type="ECO:0000313" key="4">
    <source>
        <dbReference type="EMBL" id="GAA99543.1"/>
    </source>
</evidence>
<feature type="compositionally biased region" description="Polar residues" evidence="2">
    <location>
        <begin position="324"/>
        <end position="345"/>
    </location>
</feature>
<dbReference type="eggNOG" id="ENOG502S20P">
    <property type="taxonomic scope" value="Eukaryota"/>
</dbReference>
<keyword evidence="5" id="KW-1185">Reference proteome</keyword>
<feature type="compositionally biased region" description="Low complexity" evidence="2">
    <location>
        <begin position="406"/>
        <end position="420"/>
    </location>
</feature>
<dbReference type="GO" id="GO:0000776">
    <property type="term" value="C:kinetochore"/>
    <property type="evidence" value="ECO:0007669"/>
    <property type="project" value="TreeGrafter"/>
</dbReference>
<organism evidence="4 5">
    <name type="scientific">Mixia osmundae (strain CBS 9802 / IAM 14324 / JCM 22182 / KY 12970)</name>
    <dbReference type="NCBI Taxonomy" id="764103"/>
    <lineage>
        <taxon>Eukaryota</taxon>
        <taxon>Fungi</taxon>
        <taxon>Dikarya</taxon>
        <taxon>Basidiomycota</taxon>
        <taxon>Pucciniomycotina</taxon>
        <taxon>Mixiomycetes</taxon>
        <taxon>Mixiales</taxon>
        <taxon>Mixiaceae</taxon>
        <taxon>Mixia</taxon>
    </lineage>
</organism>
<feature type="domain" description="Spc7 kinetochore protein" evidence="3">
    <location>
        <begin position="644"/>
        <end position="966"/>
    </location>
</feature>
<dbReference type="GO" id="GO:1990758">
    <property type="term" value="P:mitotic sister chromatid biorientation"/>
    <property type="evidence" value="ECO:0007669"/>
    <property type="project" value="TreeGrafter"/>
</dbReference>
<dbReference type="STRING" id="764103.G7E8S5"/>
<dbReference type="InterPro" id="IPR033338">
    <property type="entry name" value="Spc105/Spc7"/>
</dbReference>
<feature type="compositionally biased region" description="Low complexity" evidence="2">
    <location>
        <begin position="1"/>
        <end position="15"/>
    </location>
</feature>
<dbReference type="PANTHER" id="PTHR28260:SF1">
    <property type="entry name" value="SPINDLE POLE BODY COMPONENT SPC105"/>
    <property type="match status" value="1"/>
</dbReference>